<evidence type="ECO:0000313" key="2">
    <source>
        <dbReference type="Proteomes" id="UP000321721"/>
    </source>
</evidence>
<dbReference type="AlphaFoldDB" id="A0A5C6RTI9"/>
<dbReference type="RefSeq" id="WP_147100147.1">
    <property type="nucleotide sequence ID" value="NZ_VOOS01000003.1"/>
</dbReference>
<proteinExistence type="predicted"/>
<dbReference type="Gene3D" id="3.90.550.10">
    <property type="entry name" value="Spore Coat Polysaccharide Biosynthesis Protein SpsA, Chain A"/>
    <property type="match status" value="1"/>
</dbReference>
<dbReference type="SUPFAM" id="SSF53448">
    <property type="entry name" value="Nucleotide-diphospho-sugar transferases"/>
    <property type="match status" value="1"/>
</dbReference>
<comment type="caution">
    <text evidence="1">The sequence shown here is derived from an EMBL/GenBank/DDBJ whole genome shotgun (WGS) entry which is preliminary data.</text>
</comment>
<dbReference type="Proteomes" id="UP000321721">
    <property type="component" value="Unassembled WGS sequence"/>
</dbReference>
<dbReference type="OrthoDB" id="9815923at2"/>
<organism evidence="1 2">
    <name type="scientific">Vicingus serpentipes</name>
    <dbReference type="NCBI Taxonomy" id="1926625"/>
    <lineage>
        <taxon>Bacteria</taxon>
        <taxon>Pseudomonadati</taxon>
        <taxon>Bacteroidota</taxon>
        <taxon>Flavobacteriia</taxon>
        <taxon>Flavobacteriales</taxon>
        <taxon>Vicingaceae</taxon>
        <taxon>Vicingus</taxon>
    </lineage>
</organism>
<keyword evidence="2" id="KW-1185">Reference proteome</keyword>
<gene>
    <name evidence="1" type="ORF">FRY74_07530</name>
</gene>
<evidence type="ECO:0000313" key="1">
    <source>
        <dbReference type="EMBL" id="TXB65264.1"/>
    </source>
</evidence>
<dbReference type="InterPro" id="IPR029044">
    <property type="entry name" value="Nucleotide-diphossugar_trans"/>
</dbReference>
<dbReference type="EMBL" id="VOOS01000003">
    <property type="protein sequence ID" value="TXB65264.1"/>
    <property type="molecule type" value="Genomic_DNA"/>
</dbReference>
<name>A0A5C6RTI9_9FLAO</name>
<evidence type="ECO:0008006" key="3">
    <source>
        <dbReference type="Google" id="ProtNLM"/>
    </source>
</evidence>
<protein>
    <recommendedName>
        <fullName evidence="3">Glycosyltransferase family 2 protein</fullName>
    </recommendedName>
</protein>
<accession>A0A5C6RTI9</accession>
<reference evidence="1 2" key="1">
    <citation type="submission" date="2019-08" db="EMBL/GenBank/DDBJ databases">
        <title>Genome of Vicingus serpentipes NCIMB 15042.</title>
        <authorList>
            <person name="Bowman J.P."/>
        </authorList>
    </citation>
    <scope>NUCLEOTIDE SEQUENCE [LARGE SCALE GENOMIC DNA]</scope>
    <source>
        <strain evidence="1 2">NCIMB 15042</strain>
    </source>
</reference>
<sequence>MNKIRRILKQYWHEVEWFFIRLSWLFIAMPKECKSYSDTSFTFGITTYKERFETYLKPLVKKMVYLFPESPIIIAVNGYHNLIEQEKYLEQITKWVQPYQNVSLITYKEPQGLCKLWNQILIKSPSQKVFLMNEDINISQSFKKDIISCGILNSEFGLINGSFSHYMLSKKLVKTVGWFDERFPGIGYEDHDYEIRMTLLGKKVEHFTVNGIKNERVVPKDWSYDKKHEVILTKYSGPNEKHYFSKWEFSDTEEKGYEYVRIIQGYAKLKEQMKTPNFYPEIELK</sequence>